<gene>
    <name evidence="5" type="ORF">FIV50_07840</name>
</gene>
<evidence type="ECO:0000259" key="4">
    <source>
        <dbReference type="Pfam" id="PF08241"/>
    </source>
</evidence>
<sequence length="253" mass="27828">MVDEVLAKSFTLTGADYDRYRPGFPPAAADMVMPPTVRTALDLAAGTGKFTELLVGRAQRVIAVEPSESMLEILRSKLPEVEAYLGSAERIPVESGVADIVTVAQAFHWFDEDAACAEISRVLRPGGTLGLVWNRFDPMCGWDRAAHRIAHPGLASASADADADAAVATSTAADELPGFDFVRREQIHSTERIRRAAYLGRWSTVSTFLVADEFARTEMFDAIEAVLDSDPETRDREEYDLPIVTDVFVYRRT</sequence>
<dbReference type="Pfam" id="PF08241">
    <property type="entry name" value="Methyltransf_11"/>
    <property type="match status" value="1"/>
</dbReference>
<name>A0A4Y5YPB6_9MICO</name>
<dbReference type="Proteomes" id="UP000316125">
    <property type="component" value="Chromosome"/>
</dbReference>
<comment type="similarity">
    <text evidence="1">Belongs to the methyltransferase superfamily.</text>
</comment>
<evidence type="ECO:0000313" key="5">
    <source>
        <dbReference type="EMBL" id="QDE34710.1"/>
    </source>
</evidence>
<dbReference type="PANTHER" id="PTHR44942:SF4">
    <property type="entry name" value="METHYLTRANSFERASE TYPE 11 DOMAIN-CONTAINING PROTEIN"/>
    <property type="match status" value="1"/>
</dbReference>
<dbReference type="RefSeq" id="WP_140036954.1">
    <property type="nucleotide sequence ID" value="NZ_CP041040.1"/>
</dbReference>
<evidence type="ECO:0000256" key="3">
    <source>
        <dbReference type="ARBA" id="ARBA00022679"/>
    </source>
</evidence>
<dbReference type="SUPFAM" id="SSF53335">
    <property type="entry name" value="S-adenosyl-L-methionine-dependent methyltransferases"/>
    <property type="match status" value="1"/>
</dbReference>
<keyword evidence="3 5" id="KW-0808">Transferase</keyword>
<dbReference type="InterPro" id="IPR051052">
    <property type="entry name" value="Diverse_substrate_MTase"/>
</dbReference>
<dbReference type="InterPro" id="IPR029063">
    <property type="entry name" value="SAM-dependent_MTases_sf"/>
</dbReference>
<dbReference type="CDD" id="cd02440">
    <property type="entry name" value="AdoMet_MTases"/>
    <property type="match status" value="1"/>
</dbReference>
<keyword evidence="2 5" id="KW-0489">Methyltransferase</keyword>
<dbReference type="Gene3D" id="3.40.50.150">
    <property type="entry name" value="Vaccinia Virus protein VP39"/>
    <property type="match status" value="1"/>
</dbReference>
<dbReference type="GO" id="GO:0032259">
    <property type="term" value="P:methylation"/>
    <property type="evidence" value="ECO:0007669"/>
    <property type="project" value="UniProtKB-KW"/>
</dbReference>
<evidence type="ECO:0000256" key="1">
    <source>
        <dbReference type="ARBA" id="ARBA00008361"/>
    </source>
</evidence>
<proteinExistence type="inferred from homology"/>
<dbReference type="OrthoDB" id="9797252at2"/>
<reference evidence="5 6" key="1">
    <citation type="submission" date="2019-06" db="EMBL/GenBank/DDBJ databases">
        <title>Complete genome of Microbacterium foliorum M2.</title>
        <authorList>
            <person name="Cao G."/>
        </authorList>
    </citation>
    <scope>NUCLEOTIDE SEQUENCE [LARGE SCALE GENOMIC DNA]</scope>
    <source>
        <strain evidence="5 6">M2</strain>
    </source>
</reference>
<dbReference type="InterPro" id="IPR013216">
    <property type="entry name" value="Methyltransf_11"/>
</dbReference>
<organism evidence="5 6">
    <name type="scientific">Microbacterium foliorum</name>
    <dbReference type="NCBI Taxonomy" id="104336"/>
    <lineage>
        <taxon>Bacteria</taxon>
        <taxon>Bacillati</taxon>
        <taxon>Actinomycetota</taxon>
        <taxon>Actinomycetes</taxon>
        <taxon>Micrococcales</taxon>
        <taxon>Microbacteriaceae</taxon>
        <taxon>Microbacterium</taxon>
    </lineage>
</organism>
<dbReference type="PANTHER" id="PTHR44942">
    <property type="entry name" value="METHYLTRANSF_11 DOMAIN-CONTAINING PROTEIN"/>
    <property type="match status" value="1"/>
</dbReference>
<dbReference type="GO" id="GO:0008757">
    <property type="term" value="F:S-adenosylmethionine-dependent methyltransferase activity"/>
    <property type="evidence" value="ECO:0007669"/>
    <property type="project" value="InterPro"/>
</dbReference>
<evidence type="ECO:0000256" key="2">
    <source>
        <dbReference type="ARBA" id="ARBA00022603"/>
    </source>
</evidence>
<feature type="domain" description="Methyltransferase type 11" evidence="4">
    <location>
        <begin position="41"/>
        <end position="129"/>
    </location>
</feature>
<dbReference type="EMBL" id="CP041040">
    <property type="protein sequence ID" value="QDE34710.1"/>
    <property type="molecule type" value="Genomic_DNA"/>
</dbReference>
<evidence type="ECO:0000313" key="6">
    <source>
        <dbReference type="Proteomes" id="UP000316125"/>
    </source>
</evidence>
<dbReference type="AlphaFoldDB" id="A0A4Y5YPB6"/>
<accession>A0A4Y5YPB6</accession>
<protein>
    <submittedName>
        <fullName evidence="5">Class I SAM-dependent methyltransferase</fullName>
    </submittedName>
</protein>